<keyword evidence="3" id="KW-1185">Reference proteome</keyword>
<protein>
    <submittedName>
        <fullName evidence="2">Uncharacterized protein</fullName>
    </submittedName>
</protein>
<dbReference type="EMBL" id="JBHSML010000007">
    <property type="protein sequence ID" value="MFC5517103.1"/>
    <property type="molecule type" value="Genomic_DNA"/>
</dbReference>
<feature type="region of interest" description="Disordered" evidence="1">
    <location>
        <begin position="61"/>
        <end position="91"/>
    </location>
</feature>
<dbReference type="Proteomes" id="UP001596150">
    <property type="component" value="Unassembled WGS sequence"/>
</dbReference>
<gene>
    <name evidence="2" type="ORF">ACFPP9_15065</name>
</gene>
<organism evidence="2 3">
    <name type="scientific">Kaistia terrae</name>
    <dbReference type="NCBI Taxonomy" id="537017"/>
    <lineage>
        <taxon>Bacteria</taxon>
        <taxon>Pseudomonadati</taxon>
        <taxon>Pseudomonadota</taxon>
        <taxon>Alphaproteobacteria</taxon>
        <taxon>Hyphomicrobiales</taxon>
        <taxon>Kaistiaceae</taxon>
        <taxon>Kaistia</taxon>
    </lineage>
</organism>
<evidence type="ECO:0000313" key="2">
    <source>
        <dbReference type="EMBL" id="MFC5517103.1"/>
    </source>
</evidence>
<evidence type="ECO:0000313" key="3">
    <source>
        <dbReference type="Proteomes" id="UP001596150"/>
    </source>
</evidence>
<sequence>MEKRSWLADVCPSSGGRIPPRWSALLNRPIVQIATIGFRICERLRLPYRVRMTHKANCMSLGKKSKLPRKPTPPAAAFADPRRAAAPSGSTSRPVRYLELTVEERDRLEPAQALVIDGAGRECFRGLTIAESLEFLTLQRIGLDNDDQRFLKLVLLGDLHEAAQIRFRAT</sequence>
<reference evidence="3" key="1">
    <citation type="journal article" date="2019" name="Int. J. Syst. Evol. Microbiol.">
        <title>The Global Catalogue of Microorganisms (GCM) 10K type strain sequencing project: providing services to taxonomists for standard genome sequencing and annotation.</title>
        <authorList>
            <consortium name="The Broad Institute Genomics Platform"/>
            <consortium name="The Broad Institute Genome Sequencing Center for Infectious Disease"/>
            <person name="Wu L."/>
            <person name="Ma J."/>
        </authorList>
    </citation>
    <scope>NUCLEOTIDE SEQUENCE [LARGE SCALE GENOMIC DNA]</scope>
    <source>
        <strain evidence="3">KACC 12633</strain>
    </source>
</reference>
<dbReference type="RefSeq" id="WP_266345810.1">
    <property type="nucleotide sequence ID" value="NZ_JAPKNH010000011.1"/>
</dbReference>
<proteinExistence type="predicted"/>
<name>A0ABW0PY94_9HYPH</name>
<evidence type="ECO:0000256" key="1">
    <source>
        <dbReference type="SAM" id="MobiDB-lite"/>
    </source>
</evidence>
<comment type="caution">
    <text evidence="2">The sequence shown here is derived from an EMBL/GenBank/DDBJ whole genome shotgun (WGS) entry which is preliminary data.</text>
</comment>
<feature type="compositionally biased region" description="Low complexity" evidence="1">
    <location>
        <begin position="75"/>
        <end position="87"/>
    </location>
</feature>
<accession>A0ABW0PY94</accession>